<proteinExistence type="predicted"/>
<sequence length="216" mass="24171">MKNAQLPGSHFHEDRTINVASRVFTRINVAPSGSHVLQDIIGKKLLTKFLDDQTKTVASKPNIAICGRMSSRLADMFFFQANGTIFKLKHDYIGTNLLTKFHDDVTLNTINQKNAGPSRGHVFQPTGAIFDLMKIGQYMWPLEYIIGTNILTKNLEDRPPDKNAPPQGGHVCQETTNLFTKFHEDRTINVASGVLTMQMLTPHDARRTKGDHKSSP</sequence>
<dbReference type="Proteomes" id="UP000828390">
    <property type="component" value="Unassembled WGS sequence"/>
</dbReference>
<reference evidence="1" key="2">
    <citation type="submission" date="2020-11" db="EMBL/GenBank/DDBJ databases">
        <authorList>
            <person name="McCartney M.A."/>
            <person name="Auch B."/>
            <person name="Kono T."/>
            <person name="Mallez S."/>
            <person name="Becker A."/>
            <person name="Gohl D.M."/>
            <person name="Silverstein K.A.T."/>
            <person name="Koren S."/>
            <person name="Bechman K.B."/>
            <person name="Herman A."/>
            <person name="Abrahante J.E."/>
            <person name="Garbe J."/>
        </authorList>
    </citation>
    <scope>NUCLEOTIDE SEQUENCE</scope>
    <source>
        <strain evidence="1">Duluth1</strain>
        <tissue evidence="1">Whole animal</tissue>
    </source>
</reference>
<organism evidence="1 2">
    <name type="scientific">Dreissena polymorpha</name>
    <name type="common">Zebra mussel</name>
    <name type="synonym">Mytilus polymorpha</name>
    <dbReference type="NCBI Taxonomy" id="45954"/>
    <lineage>
        <taxon>Eukaryota</taxon>
        <taxon>Metazoa</taxon>
        <taxon>Spiralia</taxon>
        <taxon>Lophotrochozoa</taxon>
        <taxon>Mollusca</taxon>
        <taxon>Bivalvia</taxon>
        <taxon>Autobranchia</taxon>
        <taxon>Heteroconchia</taxon>
        <taxon>Euheterodonta</taxon>
        <taxon>Imparidentia</taxon>
        <taxon>Neoheterodontei</taxon>
        <taxon>Myida</taxon>
        <taxon>Dreissenoidea</taxon>
        <taxon>Dreissenidae</taxon>
        <taxon>Dreissena</taxon>
    </lineage>
</organism>
<dbReference type="AlphaFoldDB" id="A0A9D4C3N0"/>
<protein>
    <submittedName>
        <fullName evidence="1">Uncharacterized protein</fullName>
    </submittedName>
</protein>
<comment type="caution">
    <text evidence="1">The sequence shown here is derived from an EMBL/GenBank/DDBJ whole genome shotgun (WGS) entry which is preliminary data.</text>
</comment>
<dbReference type="EMBL" id="JAIWYP010000013">
    <property type="protein sequence ID" value="KAH3716505.1"/>
    <property type="molecule type" value="Genomic_DNA"/>
</dbReference>
<keyword evidence="2" id="KW-1185">Reference proteome</keyword>
<name>A0A9D4C3N0_DREPO</name>
<accession>A0A9D4C3N0</accession>
<reference evidence="1" key="1">
    <citation type="journal article" date="2019" name="bioRxiv">
        <title>The Genome of the Zebra Mussel, Dreissena polymorpha: A Resource for Invasive Species Research.</title>
        <authorList>
            <person name="McCartney M.A."/>
            <person name="Auch B."/>
            <person name="Kono T."/>
            <person name="Mallez S."/>
            <person name="Zhang Y."/>
            <person name="Obille A."/>
            <person name="Becker A."/>
            <person name="Abrahante J.E."/>
            <person name="Garbe J."/>
            <person name="Badalamenti J.P."/>
            <person name="Herman A."/>
            <person name="Mangelson H."/>
            <person name="Liachko I."/>
            <person name="Sullivan S."/>
            <person name="Sone E.D."/>
            <person name="Koren S."/>
            <person name="Silverstein K.A.T."/>
            <person name="Beckman K.B."/>
            <person name="Gohl D.M."/>
        </authorList>
    </citation>
    <scope>NUCLEOTIDE SEQUENCE</scope>
    <source>
        <strain evidence="1">Duluth1</strain>
        <tissue evidence="1">Whole animal</tissue>
    </source>
</reference>
<gene>
    <name evidence="1" type="ORF">DPMN_059228</name>
</gene>
<evidence type="ECO:0000313" key="1">
    <source>
        <dbReference type="EMBL" id="KAH3716505.1"/>
    </source>
</evidence>
<evidence type="ECO:0000313" key="2">
    <source>
        <dbReference type="Proteomes" id="UP000828390"/>
    </source>
</evidence>